<comment type="caution">
    <text evidence="2">The sequence shown here is derived from an EMBL/GenBank/DDBJ whole genome shotgun (WGS) entry which is preliminary data.</text>
</comment>
<evidence type="ECO:0008006" key="4">
    <source>
        <dbReference type="Google" id="ProtNLM"/>
    </source>
</evidence>
<accession>A0A430FWC4</accession>
<dbReference type="AlphaFoldDB" id="A0A430FWC4"/>
<gene>
    <name evidence="2" type="ORF">D2E24_0537</name>
</gene>
<feature type="region of interest" description="Disordered" evidence="1">
    <location>
        <begin position="44"/>
        <end position="86"/>
    </location>
</feature>
<feature type="compositionally biased region" description="Gly residues" evidence="1">
    <location>
        <begin position="55"/>
        <end position="65"/>
    </location>
</feature>
<dbReference type="EMBL" id="QXGK01000003">
    <property type="protein sequence ID" value="RSX58177.1"/>
    <property type="molecule type" value="Genomic_DNA"/>
</dbReference>
<dbReference type="AntiFam" id="ANF00006">
    <property type="entry name" value="Translation of CRISPR region"/>
</dbReference>
<evidence type="ECO:0000256" key="1">
    <source>
        <dbReference type="SAM" id="MobiDB-lite"/>
    </source>
</evidence>
<proteinExistence type="predicted"/>
<feature type="compositionally biased region" description="Basic residues" evidence="1">
    <location>
        <begin position="75"/>
        <end position="85"/>
    </location>
</feature>
<protein>
    <recommendedName>
        <fullName evidence="4">G28 phagic protein</fullName>
    </recommendedName>
</protein>
<dbReference type="Proteomes" id="UP000287470">
    <property type="component" value="Unassembled WGS sequence"/>
</dbReference>
<sequence>MTEHHLGVKQVAEHLDIIQGALLSLNLPEPDAIIGRTRGWKPETIDQWNANRPGRGVGGEGGTGKSMGSSPRAQGTRHRRNHHDYRRGIIPACAGNTWMACSWCPT</sequence>
<name>A0A430FWC4_9BIFI</name>
<evidence type="ECO:0000313" key="2">
    <source>
        <dbReference type="EMBL" id="RSX58177.1"/>
    </source>
</evidence>
<evidence type="ECO:0000313" key="3">
    <source>
        <dbReference type="Proteomes" id="UP000287470"/>
    </source>
</evidence>
<organism evidence="2 3">
    <name type="scientific">Bifidobacterium samirii</name>
    <dbReference type="NCBI Taxonomy" id="2306974"/>
    <lineage>
        <taxon>Bacteria</taxon>
        <taxon>Bacillati</taxon>
        <taxon>Actinomycetota</taxon>
        <taxon>Actinomycetes</taxon>
        <taxon>Bifidobacteriales</taxon>
        <taxon>Bifidobacteriaceae</taxon>
        <taxon>Bifidobacterium</taxon>
    </lineage>
</organism>
<keyword evidence="3" id="KW-1185">Reference proteome</keyword>
<dbReference type="AntiFam" id="ANF00057">
    <property type="entry name" value="Translation of E. coli type CRISPR repeat"/>
</dbReference>
<reference evidence="2 3" key="1">
    <citation type="submission" date="2018-09" db="EMBL/GenBank/DDBJ databases">
        <title>Characterization of the phylogenetic diversity of five novel species belonging to the genus Bifidobacterium.</title>
        <authorList>
            <person name="Lugli G.A."/>
            <person name="Duranti S."/>
            <person name="Milani C."/>
        </authorList>
    </citation>
    <scope>NUCLEOTIDE SEQUENCE [LARGE SCALE GENOMIC DNA]</scope>
    <source>
        <strain evidence="2 3">2033B</strain>
    </source>
</reference>